<keyword evidence="7" id="KW-1185">Reference proteome</keyword>
<evidence type="ECO:0000259" key="5">
    <source>
        <dbReference type="Pfam" id="PF13844"/>
    </source>
</evidence>
<accession>A0A078B0A2</accession>
<keyword evidence="3" id="KW-0677">Repeat</keyword>
<dbReference type="Gene3D" id="3.40.50.2000">
    <property type="entry name" value="Glycogen Phosphorylase B"/>
    <property type="match status" value="1"/>
</dbReference>
<dbReference type="SUPFAM" id="SSF48452">
    <property type="entry name" value="TPR-like"/>
    <property type="match status" value="1"/>
</dbReference>
<dbReference type="OrthoDB" id="420945at2759"/>
<keyword evidence="2" id="KW-0808">Transferase</keyword>
<dbReference type="Gene3D" id="1.25.40.10">
    <property type="entry name" value="Tetratricopeptide repeat domain"/>
    <property type="match status" value="1"/>
</dbReference>
<dbReference type="Gene3D" id="3.40.50.11380">
    <property type="match status" value="1"/>
</dbReference>
<name>A0A078B0A2_STYLE</name>
<dbReference type="Pfam" id="PF13844">
    <property type="entry name" value="Glyco_transf_41"/>
    <property type="match status" value="2"/>
</dbReference>
<evidence type="ECO:0000256" key="3">
    <source>
        <dbReference type="ARBA" id="ARBA00022737"/>
    </source>
</evidence>
<gene>
    <name evidence="6" type="primary">Contig18311.g19448</name>
    <name evidence="6" type="ORF">STYLEM_15931</name>
</gene>
<reference evidence="6 7" key="1">
    <citation type="submission" date="2014-06" db="EMBL/GenBank/DDBJ databases">
        <authorList>
            <person name="Swart Estienne"/>
        </authorList>
    </citation>
    <scope>NUCLEOTIDE SEQUENCE [LARGE SCALE GENOMIC DNA]</scope>
    <source>
        <strain evidence="6 7">130c</strain>
    </source>
</reference>
<dbReference type="EMBL" id="CCKQ01015017">
    <property type="protein sequence ID" value="CDW86832.1"/>
    <property type="molecule type" value="Genomic_DNA"/>
</dbReference>
<dbReference type="PANTHER" id="PTHR44998:SF1">
    <property type="entry name" value="UDP-N-ACETYLGLUCOSAMINE--PEPTIDE N-ACETYLGLUCOSAMINYLTRANSFERASE 110 KDA SUBUNIT"/>
    <property type="match status" value="1"/>
</dbReference>
<dbReference type="Proteomes" id="UP000039865">
    <property type="component" value="Unassembled WGS sequence"/>
</dbReference>
<comment type="pathway">
    <text evidence="1">Protein modification; protein glycosylation.</text>
</comment>
<evidence type="ECO:0000256" key="2">
    <source>
        <dbReference type="ARBA" id="ARBA00022679"/>
    </source>
</evidence>
<feature type="domain" description="O-GlcNAc transferase C-terminal" evidence="5">
    <location>
        <begin position="388"/>
        <end position="547"/>
    </location>
</feature>
<dbReference type="PANTHER" id="PTHR44998">
    <property type="match status" value="1"/>
</dbReference>
<evidence type="ECO:0000313" key="7">
    <source>
        <dbReference type="Proteomes" id="UP000039865"/>
    </source>
</evidence>
<protein>
    <submittedName>
        <fullName evidence="6">Udp-n-acetylglucosamine--peptide n-family gt41</fullName>
    </submittedName>
</protein>
<dbReference type="InterPro" id="IPR011990">
    <property type="entry name" value="TPR-like_helical_dom_sf"/>
</dbReference>
<organism evidence="6 7">
    <name type="scientific">Stylonychia lemnae</name>
    <name type="common">Ciliate</name>
    <dbReference type="NCBI Taxonomy" id="5949"/>
    <lineage>
        <taxon>Eukaryota</taxon>
        <taxon>Sar</taxon>
        <taxon>Alveolata</taxon>
        <taxon>Ciliophora</taxon>
        <taxon>Intramacronucleata</taxon>
        <taxon>Spirotrichea</taxon>
        <taxon>Stichotrichia</taxon>
        <taxon>Sporadotrichida</taxon>
        <taxon>Oxytrichidae</taxon>
        <taxon>Stylonychinae</taxon>
        <taxon>Stylonychia</taxon>
    </lineage>
</organism>
<evidence type="ECO:0000256" key="4">
    <source>
        <dbReference type="ARBA" id="ARBA00022803"/>
    </source>
</evidence>
<evidence type="ECO:0000256" key="1">
    <source>
        <dbReference type="ARBA" id="ARBA00004922"/>
    </source>
</evidence>
<dbReference type="AlphaFoldDB" id="A0A078B0A2"/>
<dbReference type="GO" id="GO:0006493">
    <property type="term" value="P:protein O-linked glycosylation"/>
    <property type="evidence" value="ECO:0007669"/>
    <property type="project" value="TreeGrafter"/>
</dbReference>
<sequence>MLLYLNDLHLQSPHNINILSYLTEISFYKGLYKQSIDWAEKIFKYDKRNEIAHLTMGSLFYQYRNCKQADYHYSIALDRQLSDPRKLSMKLSQLAHECNDFILSYDHVLNATDIESLQSSYQTELMIKAIESLNYNYTTKLNYNLQKLIIYNNVSKSFQLPEYASWLSLFLDIPAEIRYIAHQNYANQVQIDSMRWANEFFGFTKFVYNQLKDKRIYNRKIKIGYATPDFGKNAIHDQLTPIIIFHDKNSFELHFFHLNRGYLNSEQIQHIKQFGTYHELYSLNDYEAATYINNIEIDILINLKGQSYNNRMAIFAFKPAPLQIGLLIYPHSSVSNFIQYVIADKIIVNKDNRKMIKEKIIFMPDSYFEIQHKYQIREVLWSNSQRPSRQSLGLPKDKFIFAVFSQLFQIDNLSLNTWFEIKNQVPDSILLFNYYSKESQQAIIEKANFYNVSLQEVYFITQIQDDVKTNVNRLHVADLALDTINLNARMVNADCLWSGLPVLTYQGLDWGNRVGASFYYGLGFKDELIAHSIQEYIDKAVELATGYAGSYDDLKSLQDSYLAFKRNGSFQLKQLRQRLESDRDEESLFDSEKWTKNYEKGIKEAWRLYIKYRKVEDIDVSYLP</sequence>
<dbReference type="GO" id="GO:0016757">
    <property type="term" value="F:glycosyltransferase activity"/>
    <property type="evidence" value="ECO:0007669"/>
    <property type="project" value="TreeGrafter"/>
</dbReference>
<feature type="domain" description="O-GlcNAc transferase C-terminal" evidence="5">
    <location>
        <begin position="205"/>
        <end position="376"/>
    </location>
</feature>
<dbReference type="InterPro" id="IPR029489">
    <property type="entry name" value="OGT/SEC/SPY_C"/>
</dbReference>
<keyword evidence="4" id="KW-0802">TPR repeat</keyword>
<evidence type="ECO:0000313" key="6">
    <source>
        <dbReference type="EMBL" id="CDW86832.1"/>
    </source>
</evidence>
<proteinExistence type="predicted"/>
<dbReference type="InParanoid" id="A0A078B0A2"/>